<gene>
    <name evidence="3" type="ORF">HYS17_00565</name>
</gene>
<feature type="domain" description="Pyruvate phosphate dikinase AMP/ATP-binding" evidence="2">
    <location>
        <begin position="70"/>
        <end position="156"/>
    </location>
</feature>
<sequence length="795" mass="89167">MGLSVAAACADEVVAQAPSFFVGKNKAQVLAALQGVLRSADVLPQYAFLVSDWRKGQDDILSAVQAQPFSTQPLIVRSSAAAEDSEQASMAGAFESVAGVVGRQSLKGAIERVIASYGAGHAGDMVFVQPMLMNARASGVAFTCDPNNQAPYYVIDYCEGSDTAATTSGSGQEGRTLYVHRERQDLAPELMRPVLSLCRELEEICGYGFLDIEFALTDKGAPVLFQVRPLVLKKTGSVDLWDRQRQALDDATRLVERLNRRIPYVAGGSTVLGNMPDWNPAEMIGLRPRPLALSLYKEMITDRIWAYQRDKYGYKNLRSVPLLYSLAGSPFIDVRASFHSFIPKMVSDRLAEKLVGYYIGRLDAQPELHDKIEFDIVFSCYTPDLHHKINRLKDHGFSDVEIAELSLALRDLTNRMTHPETGEWRVDRGKIDILKQRQRKIRQGDYTSYDKVFWLAEDCKRYGTLAFAGLARAAFVATQFLQSMRDEAILSPQRYEDFWQSLETIGGNLKRDLALLDKETFLDRYGHLRPGTYEILSESYAEAADQYFEWGRSSAAEEAVKGFHLTGEEDRLTQQMLNDHGLQHTSESLFRFFKAAIEGREYGKFVFSWSINEILKELMVVGHDHGFSRDDLSYLNFQTLLGNYSYSEPLERLMKRSIEAGRQDYELTLQTTLPHLIRSKDDLWCFEQVNSTPNFITLGHTQGNCVMVDQTTHHRDLNGKIALITNADPGYDWILGSGIKGFVTCYGGPNSHMAVRAMELNLPAVIGVGERLFQSWSAARSLDIDCAGKRVTILS</sequence>
<name>A0A7T5UGJ0_9BACT</name>
<proteinExistence type="predicted"/>
<dbReference type="InterPro" id="IPR002192">
    <property type="entry name" value="PPDK_AMP/ATP-bd"/>
</dbReference>
<protein>
    <submittedName>
        <fullName evidence="3">Phosphoenolpyruvate synthase</fullName>
    </submittedName>
</protein>
<dbReference type="SUPFAM" id="SSF56059">
    <property type="entry name" value="Glutathione synthetase ATP-binding domain-like"/>
    <property type="match status" value="1"/>
</dbReference>
<evidence type="ECO:0000259" key="2">
    <source>
        <dbReference type="Pfam" id="PF01326"/>
    </source>
</evidence>
<accession>A0A7T5UGJ0</accession>
<dbReference type="GO" id="GO:0016301">
    <property type="term" value="F:kinase activity"/>
    <property type="evidence" value="ECO:0007669"/>
    <property type="project" value="InterPro"/>
</dbReference>
<organism evidence="3 4">
    <name type="scientific">Micavibrio aeruginosavorus</name>
    <dbReference type="NCBI Taxonomy" id="349221"/>
    <lineage>
        <taxon>Bacteria</taxon>
        <taxon>Pseudomonadati</taxon>
        <taxon>Bdellovibrionota</taxon>
        <taxon>Bdellovibrionia</taxon>
        <taxon>Bdellovibrionales</taxon>
        <taxon>Pseudobdellovibrionaceae</taxon>
        <taxon>Micavibrio</taxon>
    </lineage>
</organism>
<reference evidence="3 4" key="1">
    <citation type="submission" date="2020-07" db="EMBL/GenBank/DDBJ databases">
        <title>Huge and variable diversity of episymbiotic CPR bacteria and DPANN archaea in groundwater ecosystems.</title>
        <authorList>
            <person name="He C.Y."/>
            <person name="Keren R."/>
            <person name="Whittaker M."/>
            <person name="Farag I.F."/>
            <person name="Doudna J."/>
            <person name="Cate J.H.D."/>
            <person name="Banfield J.F."/>
        </authorList>
    </citation>
    <scope>NUCLEOTIDE SEQUENCE [LARGE SCALE GENOMIC DNA]</scope>
    <source>
        <strain evidence="3">NC_groundwater_70_Ag_B-0.1um_54_66</strain>
    </source>
</reference>
<dbReference type="Gene3D" id="3.50.30.10">
    <property type="entry name" value="Phosphohistidine domain"/>
    <property type="match status" value="1"/>
</dbReference>
<dbReference type="PANTHER" id="PTHR43615">
    <property type="entry name" value="PHOSPHOENOLPYRUVATE SYNTHASE-RELATED"/>
    <property type="match status" value="1"/>
</dbReference>
<dbReference type="InterPro" id="IPR051549">
    <property type="entry name" value="PEP_Utilizing_Enz"/>
</dbReference>
<dbReference type="AlphaFoldDB" id="A0A7T5UGJ0"/>
<dbReference type="PANTHER" id="PTHR43615:SF1">
    <property type="entry name" value="PPDK_N DOMAIN-CONTAINING PROTEIN"/>
    <property type="match status" value="1"/>
</dbReference>
<dbReference type="InterPro" id="IPR013815">
    <property type="entry name" value="ATP_grasp_subdomain_1"/>
</dbReference>
<dbReference type="Gene3D" id="3.30.1490.20">
    <property type="entry name" value="ATP-grasp fold, A domain"/>
    <property type="match status" value="1"/>
</dbReference>
<dbReference type="Gene3D" id="3.30.470.20">
    <property type="entry name" value="ATP-grasp fold, B domain"/>
    <property type="match status" value="1"/>
</dbReference>
<dbReference type="SUPFAM" id="SSF52009">
    <property type="entry name" value="Phosphohistidine domain"/>
    <property type="match status" value="1"/>
</dbReference>
<dbReference type="NCBIfam" id="NF004508">
    <property type="entry name" value="PRK05849.1"/>
    <property type="match status" value="1"/>
</dbReference>
<dbReference type="GO" id="GO:0005524">
    <property type="term" value="F:ATP binding"/>
    <property type="evidence" value="ECO:0007669"/>
    <property type="project" value="InterPro"/>
</dbReference>
<evidence type="ECO:0000313" key="4">
    <source>
        <dbReference type="Proteomes" id="UP000595362"/>
    </source>
</evidence>
<dbReference type="InterPro" id="IPR008279">
    <property type="entry name" value="PEP-util_enz_mobile_dom"/>
</dbReference>
<keyword evidence="3" id="KW-0670">Pyruvate</keyword>
<dbReference type="InterPro" id="IPR036637">
    <property type="entry name" value="Phosphohistidine_dom_sf"/>
</dbReference>
<dbReference type="EMBL" id="CP066681">
    <property type="protein sequence ID" value="QQG36319.1"/>
    <property type="molecule type" value="Genomic_DNA"/>
</dbReference>
<dbReference type="Pfam" id="PF00391">
    <property type="entry name" value="PEP-utilizers"/>
    <property type="match status" value="1"/>
</dbReference>
<dbReference type="Pfam" id="PF01326">
    <property type="entry name" value="PPDK_N"/>
    <property type="match status" value="1"/>
</dbReference>
<evidence type="ECO:0000313" key="3">
    <source>
        <dbReference type="EMBL" id="QQG36319.1"/>
    </source>
</evidence>
<dbReference type="Proteomes" id="UP000595362">
    <property type="component" value="Chromosome"/>
</dbReference>
<evidence type="ECO:0000259" key="1">
    <source>
        <dbReference type="Pfam" id="PF00391"/>
    </source>
</evidence>
<feature type="domain" description="PEP-utilising enzyme mobile" evidence="1">
    <location>
        <begin position="719"/>
        <end position="772"/>
    </location>
</feature>